<keyword evidence="4" id="KW-1133">Transmembrane helix</keyword>
<evidence type="ECO:0000256" key="3">
    <source>
        <dbReference type="SAM" id="MobiDB-lite"/>
    </source>
</evidence>
<evidence type="ECO:0000313" key="5">
    <source>
        <dbReference type="EMBL" id="GMI03566.1"/>
    </source>
</evidence>
<feature type="compositionally biased region" description="Acidic residues" evidence="3">
    <location>
        <begin position="177"/>
        <end position="191"/>
    </location>
</feature>
<evidence type="ECO:0008006" key="7">
    <source>
        <dbReference type="Google" id="ProtNLM"/>
    </source>
</evidence>
<keyword evidence="2" id="KW-0175">Coiled coil</keyword>
<evidence type="ECO:0000313" key="6">
    <source>
        <dbReference type="Proteomes" id="UP001165122"/>
    </source>
</evidence>
<evidence type="ECO:0000256" key="4">
    <source>
        <dbReference type="SAM" id="Phobius"/>
    </source>
</evidence>
<dbReference type="PANTHER" id="PTHR10582">
    <property type="entry name" value="TRANSIENT RECEPTOR POTENTIAL ION CHANNEL PROTEIN"/>
    <property type="match status" value="1"/>
</dbReference>
<dbReference type="Proteomes" id="UP001165122">
    <property type="component" value="Unassembled WGS sequence"/>
</dbReference>
<reference evidence="6" key="1">
    <citation type="journal article" date="2023" name="Commun. Biol.">
        <title>Genome analysis of Parmales, the sister group of diatoms, reveals the evolutionary specialization of diatoms from phago-mixotrophs to photoautotrophs.</title>
        <authorList>
            <person name="Ban H."/>
            <person name="Sato S."/>
            <person name="Yoshikawa S."/>
            <person name="Yamada K."/>
            <person name="Nakamura Y."/>
            <person name="Ichinomiya M."/>
            <person name="Sato N."/>
            <person name="Blanc-Mathieu R."/>
            <person name="Endo H."/>
            <person name="Kuwata A."/>
            <person name="Ogata H."/>
        </authorList>
    </citation>
    <scope>NUCLEOTIDE SEQUENCE [LARGE SCALE GENOMIC DNA]</scope>
    <source>
        <strain evidence="6">NIES 3700</strain>
    </source>
</reference>
<comment type="caution">
    <text evidence="5">The sequence shown here is derived from an EMBL/GenBank/DDBJ whole genome shotgun (WGS) entry which is preliminary data.</text>
</comment>
<protein>
    <recommendedName>
        <fullName evidence="7">Ion transport domain-containing protein</fullName>
    </recommendedName>
</protein>
<feature type="region of interest" description="Disordered" evidence="3">
    <location>
        <begin position="174"/>
        <end position="238"/>
    </location>
</feature>
<dbReference type="InterPro" id="IPR024862">
    <property type="entry name" value="TRPV"/>
</dbReference>
<feature type="coiled-coil region" evidence="2">
    <location>
        <begin position="125"/>
        <end position="159"/>
    </location>
</feature>
<dbReference type="AlphaFoldDB" id="A0A9W7F5W6"/>
<sequence>MVGGTAWFLYLMILGTFESSAFPGAWSQGIFLCYSFLVVIILLNVLIAIVSDSYDAILVTSTELFWRSRLELVVEVSTTFSWVDTSAGIQLDLKLKASSTDWTGRVLDIVPRVNKRTVAEVDKLDAKLKDREKAMTDQIRDLKDENDGLKKLLQSNKKATKLLKNILTAPVKKVGTEVEEEDEDTDDDEDKDTNNKVEATQVAQLKEDPDSPPPPPAASPPPPPPSDFDANTVQNPML</sequence>
<dbReference type="GO" id="GO:0098703">
    <property type="term" value="P:calcium ion import across plasma membrane"/>
    <property type="evidence" value="ECO:0007669"/>
    <property type="project" value="TreeGrafter"/>
</dbReference>
<feature type="compositionally biased region" description="Polar residues" evidence="3">
    <location>
        <begin position="229"/>
        <end position="238"/>
    </location>
</feature>
<organism evidence="5 6">
    <name type="scientific">Triparma laevis f. longispina</name>
    <dbReference type="NCBI Taxonomy" id="1714387"/>
    <lineage>
        <taxon>Eukaryota</taxon>
        <taxon>Sar</taxon>
        <taxon>Stramenopiles</taxon>
        <taxon>Ochrophyta</taxon>
        <taxon>Bolidophyceae</taxon>
        <taxon>Parmales</taxon>
        <taxon>Triparmaceae</taxon>
        <taxon>Triparma</taxon>
    </lineage>
</organism>
<keyword evidence="1" id="KW-0677">Repeat</keyword>
<proteinExistence type="predicted"/>
<dbReference type="GO" id="GO:0005886">
    <property type="term" value="C:plasma membrane"/>
    <property type="evidence" value="ECO:0007669"/>
    <property type="project" value="TreeGrafter"/>
</dbReference>
<keyword evidence="6" id="KW-1185">Reference proteome</keyword>
<name>A0A9W7F5W6_9STRA</name>
<keyword evidence="4" id="KW-0472">Membrane</keyword>
<dbReference type="GO" id="GO:0005216">
    <property type="term" value="F:monoatomic ion channel activity"/>
    <property type="evidence" value="ECO:0007669"/>
    <property type="project" value="InterPro"/>
</dbReference>
<gene>
    <name evidence="5" type="ORF">TrLO_g5545</name>
</gene>
<evidence type="ECO:0000256" key="2">
    <source>
        <dbReference type="SAM" id="Coils"/>
    </source>
</evidence>
<dbReference type="OrthoDB" id="43160at2759"/>
<accession>A0A9W7F5W6</accession>
<feature type="compositionally biased region" description="Pro residues" evidence="3">
    <location>
        <begin position="211"/>
        <end position="226"/>
    </location>
</feature>
<dbReference type="EMBL" id="BRXW01000059">
    <property type="protein sequence ID" value="GMI03566.1"/>
    <property type="molecule type" value="Genomic_DNA"/>
</dbReference>
<keyword evidence="4" id="KW-0812">Transmembrane</keyword>
<dbReference type="PANTHER" id="PTHR10582:SF2">
    <property type="entry name" value="INACTIVE"/>
    <property type="match status" value="1"/>
</dbReference>
<feature type="transmembrane region" description="Helical" evidence="4">
    <location>
        <begin position="29"/>
        <end position="50"/>
    </location>
</feature>
<evidence type="ECO:0000256" key="1">
    <source>
        <dbReference type="ARBA" id="ARBA00022737"/>
    </source>
</evidence>